<reference evidence="11" key="1">
    <citation type="submission" date="2025-08" db="UniProtKB">
        <authorList>
            <consortium name="RefSeq"/>
        </authorList>
    </citation>
    <scope>IDENTIFICATION</scope>
    <source>
        <tissue evidence="11">Thorax and Abdomen</tissue>
    </source>
</reference>
<evidence type="ECO:0000256" key="5">
    <source>
        <dbReference type="ARBA" id="ARBA00022840"/>
    </source>
</evidence>
<keyword evidence="10" id="KW-1185">Reference proteome</keyword>
<dbReference type="GO" id="GO:0006207">
    <property type="term" value="P:'de novo' pyrimidine nucleobase biosynthetic process"/>
    <property type="evidence" value="ECO:0007669"/>
    <property type="project" value="InterPro"/>
</dbReference>
<dbReference type="FunFam" id="3.40.50.300:FF:000315">
    <property type="entry name" value="Adenylate kinase 1"/>
    <property type="match status" value="1"/>
</dbReference>
<feature type="binding site" evidence="9">
    <location>
        <position position="262"/>
    </location>
    <ligand>
        <name>ATP</name>
        <dbReference type="ChEBI" id="CHEBI:30616"/>
    </ligand>
</feature>
<dbReference type="Pfam" id="PF00406">
    <property type="entry name" value="ADK"/>
    <property type="match status" value="1"/>
</dbReference>
<dbReference type="AlphaFoldDB" id="A0A6J0C5I0"/>
<feature type="binding site" evidence="9">
    <location>
        <position position="234"/>
    </location>
    <ligand>
        <name>a ribonucleoside 5'-phosphate</name>
        <dbReference type="ChEBI" id="CHEBI:58043"/>
    </ligand>
</feature>
<comment type="similarity">
    <text evidence="9">Belongs to the adenylate kinase family. UMP-CMP kinase subfamily.</text>
</comment>
<evidence type="ECO:0000313" key="10">
    <source>
        <dbReference type="Proteomes" id="UP000829291"/>
    </source>
</evidence>
<dbReference type="EC" id="2.7.4.14" evidence="9"/>
<evidence type="ECO:0000256" key="6">
    <source>
        <dbReference type="ARBA" id="ARBA00022975"/>
    </source>
</evidence>
<dbReference type="PRINTS" id="PR00094">
    <property type="entry name" value="ADENYLTKNASE"/>
</dbReference>
<dbReference type="CDD" id="cd01428">
    <property type="entry name" value="ADK"/>
    <property type="match status" value="1"/>
</dbReference>
<dbReference type="GO" id="GO:0050145">
    <property type="term" value="F:nucleoside monophosphate kinase activity"/>
    <property type="evidence" value="ECO:0007669"/>
    <property type="project" value="UniProtKB-ARBA"/>
</dbReference>
<accession>A0A6J0C5I0</accession>
<evidence type="ECO:0000256" key="1">
    <source>
        <dbReference type="ARBA" id="ARBA00022490"/>
    </source>
</evidence>
<dbReference type="InterPro" id="IPR033690">
    <property type="entry name" value="Adenylat_kinase_CS"/>
</dbReference>
<keyword evidence="5 9" id="KW-0067">ATP-binding</keyword>
<feature type="region of interest" description="NMPbind" evidence="9">
    <location>
        <begin position="120"/>
        <end position="150"/>
    </location>
</feature>
<evidence type="ECO:0000256" key="4">
    <source>
        <dbReference type="ARBA" id="ARBA00022777"/>
    </source>
</evidence>
<comment type="function">
    <text evidence="9">Catalyzes the phosphorylation of pyrimidine nucleoside monophosphates at the expense of ATP. Plays an important role in de novo pyrimidine nucleotide biosynthesis. Has preference for UMP and CMP as phosphate acceptors.</text>
</comment>
<dbReference type="OrthoDB" id="442176at2759"/>
<dbReference type="NCBIfam" id="TIGR01359">
    <property type="entry name" value="UMP_CMP_kin_fam"/>
    <property type="match status" value="1"/>
</dbReference>
<keyword evidence="3 9" id="KW-0547">Nucleotide-binding</keyword>
<dbReference type="HAMAP" id="MF_00235">
    <property type="entry name" value="Adenylate_kinase_Adk"/>
    <property type="match status" value="1"/>
</dbReference>
<dbReference type="InParanoid" id="A0A6J0C5I0"/>
<dbReference type="InterPro" id="IPR000850">
    <property type="entry name" value="Adenylat/UMP-CMP_kin"/>
</dbReference>
<evidence type="ECO:0000256" key="2">
    <source>
        <dbReference type="ARBA" id="ARBA00022679"/>
    </source>
</evidence>
<protein>
    <recommendedName>
        <fullName evidence="9">UMP-CMP kinase</fullName>
        <ecNumber evidence="9">2.7.4.14</ecNumber>
    </recommendedName>
    <alternativeName>
        <fullName evidence="9">Deoxycytidylate kinase</fullName>
        <shortName evidence="9">CK</shortName>
        <shortName evidence="9">dCMP kinase</shortName>
    </alternativeName>
    <alternativeName>
        <fullName evidence="9">Uridine monophosphate/cytidine monophosphate kinase</fullName>
        <shortName evidence="9">UMP/CMP kinase</shortName>
        <shortName evidence="9">UMP/CMPK</shortName>
    </alternativeName>
</protein>
<comment type="subcellular location">
    <subcellularLocation>
        <location evidence="9">Cytoplasm</location>
    </subcellularLocation>
    <subcellularLocation>
        <location evidence="9">Nucleus</location>
    </subcellularLocation>
</comment>
<dbReference type="InterPro" id="IPR027417">
    <property type="entry name" value="P-loop_NTPase"/>
</dbReference>
<dbReference type="PROSITE" id="PS00113">
    <property type="entry name" value="ADENYLATE_KINASE"/>
    <property type="match status" value="1"/>
</dbReference>
<dbReference type="GO" id="GO:0005737">
    <property type="term" value="C:cytoplasm"/>
    <property type="evidence" value="ECO:0007669"/>
    <property type="project" value="UniProtKB-SubCell"/>
</dbReference>
<dbReference type="GO" id="GO:0005524">
    <property type="term" value="F:ATP binding"/>
    <property type="evidence" value="ECO:0007669"/>
    <property type="project" value="UniProtKB-KW"/>
</dbReference>
<feature type="binding site" evidence="9">
    <location>
        <position position="223"/>
    </location>
    <ligand>
        <name>a ribonucleoside 5'-phosphate</name>
        <dbReference type="ChEBI" id="CHEBI:58043"/>
    </ligand>
</feature>
<keyword evidence="7 9" id="KW-0539">Nucleus</keyword>
<feature type="binding site" evidence="9">
    <location>
        <position position="126"/>
    </location>
    <ligand>
        <name>a ribonucleoside 5'-phosphate</name>
        <dbReference type="ChEBI" id="CHEBI:58043"/>
    </ligand>
</feature>
<evidence type="ECO:0000256" key="3">
    <source>
        <dbReference type="ARBA" id="ARBA00022741"/>
    </source>
</evidence>
<dbReference type="SUPFAM" id="SSF52540">
    <property type="entry name" value="P-loop containing nucleoside triphosphate hydrolases"/>
    <property type="match status" value="1"/>
</dbReference>
<comment type="subunit">
    <text evidence="9">Monomer.</text>
</comment>
<comment type="cofactor">
    <cofactor evidence="9">
        <name>Mg(2+)</name>
        <dbReference type="ChEBI" id="CHEBI:18420"/>
    </cofactor>
    <text evidence="9">Binds 1 Mg(2+) ion per monomer.</text>
</comment>
<feature type="binding site" evidence="9">
    <location>
        <begin position="175"/>
        <end position="178"/>
    </location>
    <ligand>
        <name>a ribonucleoside 5'-phosphate</name>
        <dbReference type="ChEBI" id="CHEBI:58043"/>
    </ligand>
</feature>
<feature type="binding site" evidence="9">
    <location>
        <begin position="148"/>
        <end position="150"/>
    </location>
    <ligand>
        <name>a ribonucleoside 5'-phosphate</name>
        <dbReference type="ChEBI" id="CHEBI:58043"/>
    </ligand>
</feature>
<dbReference type="GeneID" id="107226314"/>
<evidence type="ECO:0000256" key="7">
    <source>
        <dbReference type="ARBA" id="ARBA00023242"/>
    </source>
</evidence>
<keyword evidence="1 9" id="KW-0963">Cytoplasm</keyword>
<evidence type="ECO:0000313" key="11">
    <source>
        <dbReference type="RefSeq" id="XP_015522576.1"/>
    </source>
</evidence>
<dbReference type="KEGG" id="nlo:107226314"/>
<comment type="domain">
    <text evidence="9">Consists of three domains, a large central CORE domain and two small peripheral domains, NMPbind and LID, which undergo movements during catalysis. The LID domain closes over the site of phosphoryl transfer upon ATP binding. Assembling and dissambling the active center during each catalytic cycle provides an effective means to prevent ATP hydrolysis.</text>
</comment>
<dbReference type="InterPro" id="IPR006266">
    <property type="entry name" value="UMP_CMP_kinase"/>
</dbReference>
<feature type="binding site" evidence="9">
    <location>
        <position position="182"/>
    </location>
    <ligand>
        <name>CMP</name>
        <dbReference type="ChEBI" id="CHEBI:60377"/>
    </ligand>
</feature>
<sequence length="280" mass="31107">MSSMYLRLFIRRAVNTRLYLDRVEDRCDMERSGPPIPVVLFDRLGSSTSCGVHSGNCAYQISLIIKFSMLCHPGLLISLRKFVMSAVSKPEVIFVLGGPGAGKGTQCTNIVNKYGYVHLSAGELLREEQLKPGSKYGELIQGHMVNGTIVPVQITCSLLAQAMEKSGSNRFLIDGFPRNTNNLDGWNEAMSDKVNFLGVLFFDCSEQVCINRCLLRGASGSGRSDDNEETLKKRFQTYQNSTIPIIKHYEAQGLAYKIDANKAADQVFEDVQKVLARLQH</sequence>
<dbReference type="PANTHER" id="PTHR23359">
    <property type="entry name" value="NUCLEOTIDE KINASE"/>
    <property type="match status" value="1"/>
</dbReference>
<comment type="catalytic activity">
    <reaction evidence="8 9">
        <text>UMP + ATP = UDP + ADP</text>
        <dbReference type="Rhea" id="RHEA:24400"/>
        <dbReference type="ChEBI" id="CHEBI:30616"/>
        <dbReference type="ChEBI" id="CHEBI:57865"/>
        <dbReference type="ChEBI" id="CHEBI:58223"/>
        <dbReference type="ChEBI" id="CHEBI:456216"/>
        <dbReference type="EC" id="2.7.4.14"/>
    </reaction>
</comment>
<dbReference type="GO" id="GO:0006221">
    <property type="term" value="P:pyrimidine nucleotide biosynthetic process"/>
    <property type="evidence" value="ECO:0007669"/>
    <property type="project" value="UniProtKB-UniRule"/>
</dbReference>
<dbReference type="RefSeq" id="XP_015522576.1">
    <property type="nucleotide sequence ID" value="XM_015667090.2"/>
</dbReference>
<dbReference type="CTD" id="136031321"/>
<feature type="binding site" evidence="9">
    <location>
        <position position="216"/>
    </location>
    <ligand>
        <name>ATP</name>
        <dbReference type="ChEBI" id="CHEBI:30616"/>
    </ligand>
</feature>
<name>A0A6J0C5I0_NEOLC</name>
<keyword evidence="4 9" id="KW-0418">Kinase</keyword>
<keyword evidence="6 9" id="KW-0665">Pyrimidine biosynthesis</keyword>
<comment type="catalytic activity">
    <reaction evidence="9">
        <text>CMP + ATP = CDP + ADP</text>
        <dbReference type="Rhea" id="RHEA:11600"/>
        <dbReference type="ChEBI" id="CHEBI:30616"/>
        <dbReference type="ChEBI" id="CHEBI:58069"/>
        <dbReference type="ChEBI" id="CHEBI:60377"/>
        <dbReference type="ChEBI" id="CHEBI:456216"/>
        <dbReference type="EC" id="2.7.4.14"/>
    </reaction>
</comment>
<comment type="catalytic activity">
    <reaction evidence="9">
        <text>dCMP + ATP = dCDP + ADP</text>
        <dbReference type="Rhea" id="RHEA:25094"/>
        <dbReference type="ChEBI" id="CHEBI:30616"/>
        <dbReference type="ChEBI" id="CHEBI:57566"/>
        <dbReference type="ChEBI" id="CHEBI:58593"/>
        <dbReference type="ChEBI" id="CHEBI:456216"/>
        <dbReference type="EC" id="2.7.4.14"/>
    </reaction>
</comment>
<organism evidence="11">
    <name type="scientific">Neodiprion lecontei</name>
    <name type="common">Redheaded pine sawfly</name>
    <dbReference type="NCBI Taxonomy" id="441921"/>
    <lineage>
        <taxon>Eukaryota</taxon>
        <taxon>Metazoa</taxon>
        <taxon>Ecdysozoa</taxon>
        <taxon>Arthropoda</taxon>
        <taxon>Hexapoda</taxon>
        <taxon>Insecta</taxon>
        <taxon>Pterygota</taxon>
        <taxon>Neoptera</taxon>
        <taxon>Endopterygota</taxon>
        <taxon>Hymenoptera</taxon>
        <taxon>Tenthredinoidea</taxon>
        <taxon>Diprionidae</taxon>
        <taxon>Diprioninae</taxon>
        <taxon>Neodiprion</taxon>
    </lineage>
</organism>
<evidence type="ECO:0000256" key="9">
    <source>
        <dbReference type="HAMAP-Rule" id="MF_03172"/>
    </source>
</evidence>
<dbReference type="Gene3D" id="3.40.50.300">
    <property type="entry name" value="P-loop containing nucleotide triphosphate hydrolases"/>
    <property type="match status" value="1"/>
</dbReference>
<proteinExistence type="inferred from homology"/>
<dbReference type="Proteomes" id="UP000829291">
    <property type="component" value="Chromosome 6"/>
</dbReference>
<keyword evidence="2 9" id="KW-0808">Transferase</keyword>
<evidence type="ECO:0000256" key="8">
    <source>
        <dbReference type="ARBA" id="ARBA00048116"/>
    </source>
</evidence>
<dbReference type="FunCoup" id="A0A6J0C5I0">
    <property type="interactions" value="1404"/>
</dbReference>
<gene>
    <name evidence="11" type="primary">LOC107226314</name>
</gene>
<comment type="caution">
    <text evidence="9">Lacks conserved residue(s) required for the propagation of feature annotation.</text>
</comment>
<feature type="binding site" evidence="9">
    <location>
        <begin position="100"/>
        <end position="105"/>
    </location>
    <ligand>
        <name>ATP</name>
        <dbReference type="ChEBI" id="CHEBI:30616"/>
    </ligand>
</feature>
<dbReference type="HAMAP" id="MF_03172">
    <property type="entry name" value="Adenylate_kinase_UMP_CMP_kin"/>
    <property type="match status" value="1"/>
</dbReference>
<dbReference type="GO" id="GO:0005634">
    <property type="term" value="C:nucleus"/>
    <property type="evidence" value="ECO:0007669"/>
    <property type="project" value="UniProtKB-SubCell"/>
</dbReference>